<dbReference type="RefSeq" id="WP_147058542.1">
    <property type="nucleotide sequence ID" value="NZ_CP042437.1"/>
</dbReference>
<accession>A0A5B8W666</accession>
<name>A0A5B8W666_9SPHI</name>
<reference evidence="2 3" key="1">
    <citation type="journal article" date="2013" name="J. Microbiol.">
        <title>Mucilaginibacter ginsenosidivorax sp. nov., with ginsenoside converting activity isolated from sediment.</title>
        <authorList>
            <person name="Kim J.K."/>
            <person name="Choi T.E."/>
            <person name="Liu Q.M."/>
            <person name="Park H.Y."/>
            <person name="Yi T.H."/>
            <person name="Yoon M.H."/>
            <person name="Kim S.C."/>
            <person name="Im W.T."/>
        </authorList>
    </citation>
    <scope>NUCLEOTIDE SEQUENCE [LARGE SCALE GENOMIC DNA]</scope>
    <source>
        <strain evidence="2 3">KHI28</strain>
    </source>
</reference>
<protein>
    <recommendedName>
        <fullName evidence="1">Tail specific protease domain-containing protein</fullName>
    </recommendedName>
</protein>
<dbReference type="GO" id="GO:0006508">
    <property type="term" value="P:proteolysis"/>
    <property type="evidence" value="ECO:0007669"/>
    <property type="project" value="InterPro"/>
</dbReference>
<dbReference type="EMBL" id="CP042437">
    <property type="protein sequence ID" value="QEC79191.1"/>
    <property type="molecule type" value="Genomic_DNA"/>
</dbReference>
<dbReference type="SUPFAM" id="SSF52096">
    <property type="entry name" value="ClpP/crotonase"/>
    <property type="match status" value="1"/>
</dbReference>
<dbReference type="SMART" id="SM00245">
    <property type="entry name" value="TSPc"/>
    <property type="match status" value="1"/>
</dbReference>
<gene>
    <name evidence="2" type="ORF">FSB76_25755</name>
</gene>
<dbReference type="Pfam" id="PF03572">
    <property type="entry name" value="Peptidase_S41"/>
    <property type="match status" value="1"/>
</dbReference>
<dbReference type="GO" id="GO:0004175">
    <property type="term" value="F:endopeptidase activity"/>
    <property type="evidence" value="ECO:0007669"/>
    <property type="project" value="TreeGrafter"/>
</dbReference>
<feature type="domain" description="Tail specific protease" evidence="1">
    <location>
        <begin position="325"/>
        <end position="540"/>
    </location>
</feature>
<dbReference type="CDD" id="cd07563">
    <property type="entry name" value="Peptidase_S41_IRBP"/>
    <property type="match status" value="1"/>
</dbReference>
<evidence type="ECO:0000313" key="3">
    <source>
        <dbReference type="Proteomes" id="UP000321362"/>
    </source>
</evidence>
<dbReference type="AlphaFoldDB" id="A0A5B8W666"/>
<dbReference type="Proteomes" id="UP000321362">
    <property type="component" value="Chromosome"/>
</dbReference>
<proteinExistence type="predicted"/>
<dbReference type="GO" id="GO:0007165">
    <property type="term" value="P:signal transduction"/>
    <property type="evidence" value="ECO:0007669"/>
    <property type="project" value="TreeGrafter"/>
</dbReference>
<dbReference type="GO" id="GO:0030288">
    <property type="term" value="C:outer membrane-bounded periplasmic space"/>
    <property type="evidence" value="ECO:0007669"/>
    <property type="project" value="TreeGrafter"/>
</dbReference>
<dbReference type="InterPro" id="IPR029045">
    <property type="entry name" value="ClpP/crotonase-like_dom_sf"/>
</dbReference>
<sequence>MKRNLITLFFLAFICFEVKSQTALTGSQAYDNAQNLRAKARKFYDKDNPTKADCDSGLAILNTAVNFLDKPEVIELAQDNLYLKGRKSDVYYDMILCYALSKQYDKALDIFDKMGNEGNYYRIDFYETDSLFIPMRSNPRFQSALSRLKLRQALWKDESLKTPYKENISDAEKTAGLSLLWSQAKYNFVNFDHAAIDWDKTYLDYLPLVKNTTSTAQYYKVLQQFYAQLKDGHTNVYVPKELSAEFYTRPPFRTELIEGRVFVTQVFSDSLKTLGITPGTEVLSIDDIPVITYGKTHVAPYQSSSTPQDLDVRTYTYALLAGPATKTLHLQLRSSTGKTWQQDIARTGYHDVKNALPSLEYKRIGQIGYLTVNNFEDEKIMKQFDSLFTQIAATKGLIIDIRNNGGGSSGIGYHIISSLTNKPFKGSYSKVLRYMPTIAGIQWHENMPGEWDANGKQYYDKPVVVLISARTFSAAEDFTVAFDYMKRGQLIGQTTGGSTGQPFGFSLPGGGSARVCGKHDAYPNGKEFVGVGIAPNVVITKTIKDLWKGTDAALEKALQLLNK</sequence>
<evidence type="ECO:0000259" key="1">
    <source>
        <dbReference type="SMART" id="SM00245"/>
    </source>
</evidence>
<dbReference type="Gene3D" id="3.30.750.44">
    <property type="match status" value="1"/>
</dbReference>
<organism evidence="2 3">
    <name type="scientific">Mucilaginibacter ginsenosidivorax</name>
    <dbReference type="NCBI Taxonomy" id="862126"/>
    <lineage>
        <taxon>Bacteria</taxon>
        <taxon>Pseudomonadati</taxon>
        <taxon>Bacteroidota</taxon>
        <taxon>Sphingobacteriia</taxon>
        <taxon>Sphingobacteriales</taxon>
        <taxon>Sphingobacteriaceae</taxon>
        <taxon>Mucilaginibacter</taxon>
    </lineage>
</organism>
<keyword evidence="3" id="KW-1185">Reference proteome</keyword>
<dbReference type="InterPro" id="IPR005151">
    <property type="entry name" value="Tail-specific_protease"/>
</dbReference>
<dbReference type="KEGG" id="mgk:FSB76_25755"/>
<dbReference type="OrthoDB" id="5480566at2"/>
<evidence type="ECO:0000313" key="2">
    <source>
        <dbReference type="EMBL" id="QEC79191.1"/>
    </source>
</evidence>
<dbReference type="Gene3D" id="3.90.226.10">
    <property type="entry name" value="2-enoyl-CoA Hydratase, Chain A, domain 1"/>
    <property type="match status" value="1"/>
</dbReference>
<dbReference type="PANTHER" id="PTHR32060:SF30">
    <property type="entry name" value="CARBOXY-TERMINAL PROCESSING PROTEASE CTPA"/>
    <property type="match status" value="1"/>
</dbReference>
<dbReference type="PANTHER" id="PTHR32060">
    <property type="entry name" value="TAIL-SPECIFIC PROTEASE"/>
    <property type="match status" value="1"/>
</dbReference>
<dbReference type="Pfam" id="PF14684">
    <property type="entry name" value="Tricorn_C1"/>
    <property type="match status" value="1"/>
</dbReference>
<dbReference type="InterPro" id="IPR028204">
    <property type="entry name" value="Tricorn_C1"/>
</dbReference>
<dbReference type="GO" id="GO:0008236">
    <property type="term" value="F:serine-type peptidase activity"/>
    <property type="evidence" value="ECO:0007669"/>
    <property type="project" value="InterPro"/>
</dbReference>